<sequence>MLKTPSTQCWSLLLIISLILTFFFMFTYGQFVPRQLHFWNLFGFMRNNGSEIEESAPQLEFFMPPEPVEKQLKLKRGAPFIYQILH</sequence>
<gene>
    <name evidence="3" type="primary">LOC117573994</name>
</gene>
<organism evidence="2 3">
    <name type="scientific">Drosophila albomicans</name>
    <name type="common">Fruit fly</name>
    <dbReference type="NCBI Taxonomy" id="7291"/>
    <lineage>
        <taxon>Eukaryota</taxon>
        <taxon>Metazoa</taxon>
        <taxon>Ecdysozoa</taxon>
        <taxon>Arthropoda</taxon>
        <taxon>Hexapoda</taxon>
        <taxon>Insecta</taxon>
        <taxon>Pterygota</taxon>
        <taxon>Neoptera</taxon>
        <taxon>Endopterygota</taxon>
        <taxon>Diptera</taxon>
        <taxon>Brachycera</taxon>
        <taxon>Muscomorpha</taxon>
        <taxon>Ephydroidea</taxon>
        <taxon>Drosophilidae</taxon>
        <taxon>Drosophila</taxon>
    </lineage>
</organism>
<evidence type="ECO:0000313" key="3">
    <source>
        <dbReference type="RefSeq" id="XP_051863366.1"/>
    </source>
</evidence>
<keyword evidence="1" id="KW-1133">Transmembrane helix</keyword>
<keyword evidence="2" id="KW-1185">Reference proteome</keyword>
<feature type="transmembrane region" description="Helical" evidence="1">
    <location>
        <begin position="12"/>
        <end position="31"/>
    </location>
</feature>
<evidence type="ECO:0000313" key="2">
    <source>
        <dbReference type="Proteomes" id="UP000515160"/>
    </source>
</evidence>
<proteinExistence type="predicted"/>
<keyword evidence="1" id="KW-0472">Membrane</keyword>
<name>A0A9C6W8I4_DROAB</name>
<keyword evidence="1" id="KW-0812">Transmembrane</keyword>
<dbReference type="AlphaFoldDB" id="A0A9C6W8I4"/>
<protein>
    <submittedName>
        <fullName evidence="3">Uncharacterized protein LOC117573994</fullName>
    </submittedName>
</protein>
<reference evidence="3" key="1">
    <citation type="submission" date="2025-08" db="UniProtKB">
        <authorList>
            <consortium name="RefSeq"/>
        </authorList>
    </citation>
    <scope>IDENTIFICATION</scope>
    <source>
        <strain evidence="3">15112-1751.03</strain>
        <tissue evidence="3">Whole Adult</tissue>
    </source>
</reference>
<dbReference type="OrthoDB" id="7836386at2759"/>
<dbReference type="Proteomes" id="UP000515160">
    <property type="component" value="Chromosome 2R"/>
</dbReference>
<accession>A0A9C6W8I4</accession>
<evidence type="ECO:0000256" key="1">
    <source>
        <dbReference type="SAM" id="Phobius"/>
    </source>
</evidence>
<dbReference type="GeneID" id="117573994"/>
<dbReference type="RefSeq" id="XP_051863366.1">
    <property type="nucleotide sequence ID" value="XM_052007406.1"/>
</dbReference>